<dbReference type="CDD" id="cd07473">
    <property type="entry name" value="Peptidases_S8_Subtilisin_like"/>
    <property type="match status" value="1"/>
</dbReference>
<dbReference type="InterPro" id="IPR013517">
    <property type="entry name" value="FG-GAP"/>
</dbReference>
<evidence type="ECO:0000259" key="8">
    <source>
        <dbReference type="Pfam" id="PF00082"/>
    </source>
</evidence>
<keyword evidence="2 6" id="KW-0645">Protease</keyword>
<evidence type="ECO:0000256" key="7">
    <source>
        <dbReference type="RuleBase" id="RU003355"/>
    </source>
</evidence>
<dbReference type="InterPro" id="IPR034204">
    <property type="entry name" value="PfSUB1-like_cat_dom"/>
</dbReference>
<keyword evidence="10" id="KW-1185">Reference proteome</keyword>
<evidence type="ECO:0000256" key="2">
    <source>
        <dbReference type="ARBA" id="ARBA00022670"/>
    </source>
</evidence>
<dbReference type="PANTHER" id="PTHR43399">
    <property type="entry name" value="SUBTILISIN-RELATED"/>
    <property type="match status" value="1"/>
</dbReference>
<dbReference type="Gene3D" id="2.130.10.130">
    <property type="entry name" value="Integrin alpha, N-terminal"/>
    <property type="match status" value="1"/>
</dbReference>
<evidence type="ECO:0000256" key="1">
    <source>
        <dbReference type="ARBA" id="ARBA00011073"/>
    </source>
</evidence>
<protein>
    <recommendedName>
        <fullName evidence="8">Peptidase S8/S53 domain-containing protein</fullName>
    </recommendedName>
</protein>
<feature type="active site" description="Charge relay system" evidence="6">
    <location>
        <position position="150"/>
    </location>
</feature>
<dbReference type="PROSITE" id="PS00137">
    <property type="entry name" value="SUBTILASE_HIS"/>
    <property type="match status" value="1"/>
</dbReference>
<keyword evidence="4 6" id="KW-0378">Hydrolase</keyword>
<dbReference type="PANTHER" id="PTHR43399:SF4">
    <property type="entry name" value="CELL WALL-ASSOCIATED PROTEASE"/>
    <property type="match status" value="1"/>
</dbReference>
<dbReference type="PROSITE" id="PS00138">
    <property type="entry name" value="SUBTILASE_SER"/>
    <property type="match status" value="1"/>
</dbReference>
<evidence type="ECO:0000256" key="6">
    <source>
        <dbReference type="PROSITE-ProRule" id="PRU01240"/>
    </source>
</evidence>
<organism evidence="9 10">
    <name type="scientific">Gemmata massiliana</name>
    <dbReference type="NCBI Taxonomy" id="1210884"/>
    <lineage>
        <taxon>Bacteria</taxon>
        <taxon>Pseudomonadati</taxon>
        <taxon>Planctomycetota</taxon>
        <taxon>Planctomycetia</taxon>
        <taxon>Gemmatales</taxon>
        <taxon>Gemmataceae</taxon>
        <taxon>Gemmata</taxon>
    </lineage>
</organism>
<dbReference type="InterPro" id="IPR015500">
    <property type="entry name" value="Peptidase_S8_subtilisin-rel"/>
</dbReference>
<dbReference type="InterPro" id="IPR000209">
    <property type="entry name" value="Peptidase_S8/S53_dom"/>
</dbReference>
<evidence type="ECO:0000256" key="3">
    <source>
        <dbReference type="ARBA" id="ARBA00022729"/>
    </source>
</evidence>
<evidence type="ECO:0000256" key="4">
    <source>
        <dbReference type="ARBA" id="ARBA00022801"/>
    </source>
</evidence>
<evidence type="ECO:0000313" key="10">
    <source>
        <dbReference type="Proteomes" id="UP000464178"/>
    </source>
</evidence>
<dbReference type="EMBL" id="LR593886">
    <property type="protein sequence ID" value="VTR91084.1"/>
    <property type="molecule type" value="Genomic_DNA"/>
</dbReference>
<dbReference type="InterPro" id="IPR022398">
    <property type="entry name" value="Peptidase_S8_His-AS"/>
</dbReference>
<dbReference type="SUPFAM" id="SSF69318">
    <property type="entry name" value="Integrin alpha N-terminal domain"/>
    <property type="match status" value="1"/>
</dbReference>
<proteinExistence type="inferred from homology"/>
<dbReference type="InterPro" id="IPR028994">
    <property type="entry name" value="Integrin_alpha_N"/>
</dbReference>
<dbReference type="SUPFAM" id="SSF52743">
    <property type="entry name" value="Subtilisin-like"/>
    <property type="match status" value="1"/>
</dbReference>
<evidence type="ECO:0000313" key="9">
    <source>
        <dbReference type="EMBL" id="VTR91084.1"/>
    </source>
</evidence>
<dbReference type="InterPro" id="IPR051048">
    <property type="entry name" value="Peptidase_S8/S53_subtilisin"/>
</dbReference>
<dbReference type="PROSITE" id="PS51892">
    <property type="entry name" value="SUBTILASE"/>
    <property type="match status" value="1"/>
</dbReference>
<dbReference type="Pfam" id="PF13517">
    <property type="entry name" value="FG-GAP_3"/>
    <property type="match status" value="1"/>
</dbReference>
<dbReference type="Proteomes" id="UP000464178">
    <property type="component" value="Chromosome"/>
</dbReference>
<dbReference type="RefSeq" id="WP_162666132.1">
    <property type="nucleotide sequence ID" value="NZ_LR593886.1"/>
</dbReference>
<dbReference type="GO" id="GO:0004252">
    <property type="term" value="F:serine-type endopeptidase activity"/>
    <property type="evidence" value="ECO:0007669"/>
    <property type="project" value="UniProtKB-UniRule"/>
</dbReference>
<feature type="active site" description="Charge relay system" evidence="6">
    <location>
        <position position="205"/>
    </location>
</feature>
<keyword evidence="5 6" id="KW-0720">Serine protease</keyword>
<dbReference type="InterPro" id="IPR023827">
    <property type="entry name" value="Peptidase_S8_Asp-AS"/>
</dbReference>
<dbReference type="PROSITE" id="PS00136">
    <property type="entry name" value="SUBTILASE_ASP"/>
    <property type="match status" value="1"/>
</dbReference>
<dbReference type="AlphaFoldDB" id="A0A6P2CTR3"/>
<name>A0A6P2CTR3_9BACT</name>
<gene>
    <name evidence="9" type="ORF">SOIL9_66300</name>
</gene>
<evidence type="ECO:0000256" key="5">
    <source>
        <dbReference type="ARBA" id="ARBA00022825"/>
    </source>
</evidence>
<dbReference type="GO" id="GO:0006508">
    <property type="term" value="P:proteolysis"/>
    <property type="evidence" value="ECO:0007669"/>
    <property type="project" value="UniProtKB-KW"/>
</dbReference>
<accession>A0A6P2CTR3</accession>
<dbReference type="KEGG" id="gms:SOIL9_66300"/>
<keyword evidence="3" id="KW-0732">Signal</keyword>
<dbReference type="PRINTS" id="PR00723">
    <property type="entry name" value="SUBTILISIN"/>
</dbReference>
<dbReference type="Pfam" id="PF00082">
    <property type="entry name" value="Peptidase_S8"/>
    <property type="match status" value="1"/>
</dbReference>
<feature type="active site" description="Charge relay system" evidence="6">
    <location>
        <position position="366"/>
    </location>
</feature>
<dbReference type="InterPro" id="IPR023828">
    <property type="entry name" value="Peptidase_S8_Ser-AS"/>
</dbReference>
<sequence length="707" mass="72936">MGAPRGPRFGRSFLQVEHLEDRTTPSYNPANPALTLDQQIAAGDVAADRIIVVANAGATLTAAPFVSGIRALGNNMYSVRLNAGTNVGGALAYYGAVSGVAWAEPDQILRAAVVPNDPSYGSMYGPAKIGAEAAWNITTGSPNFVVGVIDTGVDYTHPDLAANMWRNPGEIPGNGTDDDGNGYVDDVYGWDFYDDDNDPMDEDEHGTHVAGTIGAVGNNNLGVTGINWNVKIMALRFLGPGGGSTSGAIGAINYSVAMGVKVTNNSWGGYGYSQALARSIAYAQSAGQIFVVAAGNDGIDNDVAPAVPANYSTTFNNVITVAATDDSDELADFSQYGAHTVTLAAPGVGILSTTPGGTYGLLDGTSMATPHVTGAIALYWSANPTLSYTQVINKLKTSVDKLSNLTGKVSTGGRLNVAKMFNLTDIPPIVVDAPAGTEIVRVLGTGGETKLALDPYRGFLGGVVAAAGDLNGDGVADVVTAATLGGHVKVFDGATGQELRSFFGFAGYKGPINLAIGDMNGDGVGDIIIAANLNGHVKVFDGATGALTFSSFVYQGYRGSIAVSVADTDGDGNNDLVTAADGGAGVHVKAFAPGTLSAHDSFLATGPGSWSNFSISAADLDLDGVAELLVSQGPRVRVIDSRTKAARADFLAFDPLSKDRITVQAARYTGDPSAELVVIRETQGRSQVRVFDGPNYTLEDSFFADVR</sequence>
<comment type="similarity">
    <text evidence="1 6 7">Belongs to the peptidase S8 family.</text>
</comment>
<reference evidence="9 10" key="1">
    <citation type="submission" date="2019-05" db="EMBL/GenBank/DDBJ databases">
        <authorList>
            <consortium name="Science for Life Laboratories"/>
        </authorList>
    </citation>
    <scope>NUCLEOTIDE SEQUENCE [LARGE SCALE GENOMIC DNA]</scope>
    <source>
        <strain evidence="9">Soil9</strain>
    </source>
</reference>
<feature type="domain" description="Peptidase S8/S53" evidence="8">
    <location>
        <begin position="143"/>
        <end position="402"/>
    </location>
</feature>
<dbReference type="InterPro" id="IPR036852">
    <property type="entry name" value="Peptidase_S8/S53_dom_sf"/>
</dbReference>
<dbReference type="Gene3D" id="3.40.50.200">
    <property type="entry name" value="Peptidase S8/S53 domain"/>
    <property type="match status" value="1"/>
</dbReference>